<evidence type="ECO:0000256" key="5">
    <source>
        <dbReference type="ARBA" id="ARBA00022723"/>
    </source>
</evidence>
<dbReference type="GO" id="GO:0005524">
    <property type="term" value="F:ATP binding"/>
    <property type="evidence" value="ECO:0007669"/>
    <property type="project" value="UniProtKB-KW"/>
</dbReference>
<dbReference type="UniPathway" id="UPA00109">
    <property type="reaction ID" value="UER00188"/>
</dbReference>
<dbReference type="EC" id="2.7.1.40" evidence="3 12"/>
<dbReference type="GO" id="GO:0030955">
    <property type="term" value="F:potassium ion binding"/>
    <property type="evidence" value="ECO:0007669"/>
    <property type="project" value="UniProtKB-UniRule"/>
</dbReference>
<dbReference type="NCBIfam" id="NF004491">
    <property type="entry name" value="PRK05826.1"/>
    <property type="match status" value="1"/>
</dbReference>
<keyword evidence="9 13" id="KW-0460">Magnesium</keyword>
<keyword evidence="7 13" id="KW-0418">Kinase</keyword>
<dbReference type="Proteomes" id="UP000229385">
    <property type="component" value="Unassembled WGS sequence"/>
</dbReference>
<organism evidence="16 17">
    <name type="scientific">Candidatus Uhrbacteria bacterium CG_4_9_14_3_um_filter_50_9</name>
    <dbReference type="NCBI Taxonomy" id="1975035"/>
    <lineage>
        <taxon>Bacteria</taxon>
        <taxon>Candidatus Uhriibacteriota</taxon>
    </lineage>
</organism>
<keyword evidence="5" id="KW-0479">Metal-binding</keyword>
<dbReference type="Pfam" id="PF00224">
    <property type="entry name" value="PK"/>
    <property type="match status" value="1"/>
</dbReference>
<evidence type="ECO:0000259" key="14">
    <source>
        <dbReference type="Pfam" id="PF00224"/>
    </source>
</evidence>
<dbReference type="SUPFAM" id="SSF50800">
    <property type="entry name" value="PK beta-barrel domain-like"/>
    <property type="match status" value="1"/>
</dbReference>
<dbReference type="GO" id="GO:0004743">
    <property type="term" value="F:pyruvate kinase activity"/>
    <property type="evidence" value="ECO:0007669"/>
    <property type="project" value="UniProtKB-UniRule"/>
</dbReference>
<name>A0A2M7XB35_9BACT</name>
<dbReference type="InterPro" id="IPR015813">
    <property type="entry name" value="Pyrv/PenolPyrv_kinase-like_dom"/>
</dbReference>
<accession>A0A2M7XB35</accession>
<evidence type="ECO:0000256" key="10">
    <source>
        <dbReference type="ARBA" id="ARBA00023152"/>
    </source>
</evidence>
<keyword evidence="4 13" id="KW-0808">Transferase</keyword>
<comment type="catalytic activity">
    <reaction evidence="13">
        <text>pyruvate + ATP = phosphoenolpyruvate + ADP + H(+)</text>
        <dbReference type="Rhea" id="RHEA:18157"/>
        <dbReference type="ChEBI" id="CHEBI:15361"/>
        <dbReference type="ChEBI" id="CHEBI:15378"/>
        <dbReference type="ChEBI" id="CHEBI:30616"/>
        <dbReference type="ChEBI" id="CHEBI:58702"/>
        <dbReference type="ChEBI" id="CHEBI:456216"/>
        <dbReference type="EC" id="2.7.1.40"/>
    </reaction>
</comment>
<dbReference type="NCBIfam" id="TIGR01064">
    <property type="entry name" value="pyruv_kin"/>
    <property type="match status" value="1"/>
</dbReference>
<keyword evidence="8" id="KW-0067">ATP-binding</keyword>
<dbReference type="AlphaFoldDB" id="A0A2M7XB35"/>
<evidence type="ECO:0000256" key="7">
    <source>
        <dbReference type="ARBA" id="ARBA00022777"/>
    </source>
</evidence>
<dbReference type="InterPro" id="IPR015806">
    <property type="entry name" value="Pyrv_Knase_insert_dom_sf"/>
</dbReference>
<reference evidence="17" key="1">
    <citation type="submission" date="2017-09" db="EMBL/GenBank/DDBJ databases">
        <title>Depth-based differentiation of microbial function through sediment-hosted aquifers and enrichment of novel symbionts in the deep terrestrial subsurface.</title>
        <authorList>
            <person name="Probst A.J."/>
            <person name="Ladd B."/>
            <person name="Jarett J.K."/>
            <person name="Geller-Mcgrath D.E."/>
            <person name="Sieber C.M.K."/>
            <person name="Emerson J.B."/>
            <person name="Anantharaman K."/>
            <person name="Thomas B.C."/>
            <person name="Malmstrom R."/>
            <person name="Stieglmeier M."/>
            <person name="Klingl A."/>
            <person name="Woyke T."/>
            <person name="Ryan C.M."/>
            <person name="Banfield J.F."/>
        </authorList>
    </citation>
    <scope>NUCLEOTIDE SEQUENCE [LARGE SCALE GENOMIC DNA]</scope>
</reference>
<dbReference type="SUPFAM" id="SSF52935">
    <property type="entry name" value="PK C-terminal domain-like"/>
    <property type="match status" value="1"/>
</dbReference>
<dbReference type="InterPro" id="IPR040442">
    <property type="entry name" value="Pyrv_kinase-like_dom_sf"/>
</dbReference>
<dbReference type="Gene3D" id="3.40.1380.20">
    <property type="entry name" value="Pyruvate kinase, C-terminal domain"/>
    <property type="match status" value="1"/>
</dbReference>
<dbReference type="EMBL" id="PFWU01000050">
    <property type="protein sequence ID" value="PJA45073.1"/>
    <property type="molecule type" value="Genomic_DNA"/>
</dbReference>
<keyword evidence="6" id="KW-0547">Nucleotide-binding</keyword>
<evidence type="ECO:0000256" key="4">
    <source>
        <dbReference type="ARBA" id="ARBA00022679"/>
    </source>
</evidence>
<feature type="domain" description="Pyruvate kinase C-terminal" evidence="15">
    <location>
        <begin position="358"/>
        <end position="454"/>
    </location>
</feature>
<dbReference type="NCBIfam" id="NF004978">
    <property type="entry name" value="PRK06354.1"/>
    <property type="match status" value="1"/>
</dbReference>
<proteinExistence type="inferred from homology"/>
<evidence type="ECO:0000256" key="1">
    <source>
        <dbReference type="ARBA" id="ARBA00004997"/>
    </source>
</evidence>
<evidence type="ECO:0000256" key="13">
    <source>
        <dbReference type="RuleBase" id="RU000504"/>
    </source>
</evidence>
<keyword evidence="10 13" id="KW-0324">Glycolysis</keyword>
<evidence type="ECO:0000256" key="6">
    <source>
        <dbReference type="ARBA" id="ARBA00022741"/>
    </source>
</evidence>
<keyword evidence="11 16" id="KW-0670">Pyruvate</keyword>
<evidence type="ECO:0000313" key="17">
    <source>
        <dbReference type="Proteomes" id="UP000229385"/>
    </source>
</evidence>
<dbReference type="InterPro" id="IPR011037">
    <property type="entry name" value="Pyrv_Knase-like_insert_dom_sf"/>
</dbReference>
<sequence length="467" mass="50897">MKRTKIICTIGPASEKVTTLTSMMNAGMDVARLNFSHGTHAGHRKLFQAVNKAAKEAGKHIPIIGDLQGPKIRVGNLPEKGVVFKAGQTVTFSTAQDTYKNDILPVTYKGLHKDVKKGDRLLIDDGLIGAVVESVKGQKIQAKIIDGGVITSHKGMNFPDSTLHVSALTEKDKADAVFAVNLGVDWVALSFVTEAKDVLALKRLLRRHTPKGKMPPRVIVKIEKHEAIDRFSEILDATDAVMIARGDLGVEIAAEEVPVRQKEITEAARLAGKPVVVATQMLDSMIRNPRPTRAEVSDVANAVFDHADGVMLSGESATGKYPKQAVKMMAGIIEAAEESPFDDVLVDTTRPSDQLETLAHTIKLMANKGAIDAVVLSYELAPWAEASLKMHPEVPLYVAARDEREARRVALRWGVIPFVMKTQKETTFVKQSIKKLREARKIKKGMHLGMVLGGIHGEGIDLVMVDK</sequence>
<dbReference type="GO" id="GO:0000287">
    <property type="term" value="F:magnesium ion binding"/>
    <property type="evidence" value="ECO:0007669"/>
    <property type="project" value="UniProtKB-UniRule"/>
</dbReference>
<evidence type="ECO:0000256" key="8">
    <source>
        <dbReference type="ARBA" id="ARBA00022840"/>
    </source>
</evidence>
<gene>
    <name evidence="16" type="primary">pyk</name>
    <name evidence="16" type="ORF">CO174_05100</name>
</gene>
<dbReference type="Gene3D" id="3.20.20.60">
    <property type="entry name" value="Phosphoenolpyruvate-binding domains"/>
    <property type="match status" value="1"/>
</dbReference>
<comment type="caution">
    <text evidence="16">The sequence shown here is derived from an EMBL/GenBank/DDBJ whole genome shotgun (WGS) entry which is preliminary data.</text>
</comment>
<evidence type="ECO:0000256" key="2">
    <source>
        <dbReference type="ARBA" id="ARBA00008663"/>
    </source>
</evidence>
<dbReference type="Pfam" id="PF02887">
    <property type="entry name" value="PK_C"/>
    <property type="match status" value="1"/>
</dbReference>
<evidence type="ECO:0000259" key="15">
    <source>
        <dbReference type="Pfam" id="PF02887"/>
    </source>
</evidence>
<dbReference type="GO" id="GO:0016301">
    <property type="term" value="F:kinase activity"/>
    <property type="evidence" value="ECO:0007669"/>
    <property type="project" value="UniProtKB-KW"/>
</dbReference>
<dbReference type="FunFam" id="2.40.33.10:FF:000001">
    <property type="entry name" value="Pyruvate kinase"/>
    <property type="match status" value="1"/>
</dbReference>
<evidence type="ECO:0000256" key="11">
    <source>
        <dbReference type="ARBA" id="ARBA00023317"/>
    </source>
</evidence>
<comment type="similarity">
    <text evidence="2 13">Belongs to the pyruvate kinase family.</text>
</comment>
<evidence type="ECO:0000313" key="16">
    <source>
        <dbReference type="EMBL" id="PJA45073.1"/>
    </source>
</evidence>
<comment type="pathway">
    <text evidence="1 13">Carbohydrate degradation; glycolysis; pyruvate from D-glyceraldehyde 3-phosphate: step 5/5.</text>
</comment>
<feature type="domain" description="Pyruvate kinase barrel" evidence="14">
    <location>
        <begin position="1"/>
        <end position="326"/>
    </location>
</feature>
<dbReference type="Gene3D" id="2.40.33.10">
    <property type="entry name" value="PK beta-barrel domain-like"/>
    <property type="match status" value="1"/>
</dbReference>
<dbReference type="InterPro" id="IPR001697">
    <property type="entry name" value="Pyr_Knase"/>
</dbReference>
<dbReference type="PANTHER" id="PTHR11817">
    <property type="entry name" value="PYRUVATE KINASE"/>
    <property type="match status" value="1"/>
</dbReference>
<evidence type="ECO:0000256" key="12">
    <source>
        <dbReference type="NCBIfam" id="TIGR01064"/>
    </source>
</evidence>
<dbReference type="PRINTS" id="PR01050">
    <property type="entry name" value="PYRUVTKNASE"/>
</dbReference>
<evidence type="ECO:0000256" key="9">
    <source>
        <dbReference type="ARBA" id="ARBA00022842"/>
    </source>
</evidence>
<evidence type="ECO:0000256" key="3">
    <source>
        <dbReference type="ARBA" id="ARBA00012142"/>
    </source>
</evidence>
<dbReference type="SUPFAM" id="SSF51621">
    <property type="entry name" value="Phosphoenolpyruvate/pyruvate domain"/>
    <property type="match status" value="1"/>
</dbReference>
<dbReference type="InterPro" id="IPR015793">
    <property type="entry name" value="Pyrv_Knase_brl"/>
</dbReference>
<dbReference type="InterPro" id="IPR036918">
    <property type="entry name" value="Pyrv_Knase_C_sf"/>
</dbReference>
<dbReference type="InterPro" id="IPR015795">
    <property type="entry name" value="Pyrv_Knase_C"/>
</dbReference>
<protein>
    <recommendedName>
        <fullName evidence="3 12">Pyruvate kinase</fullName>
        <ecNumber evidence="3 12">2.7.1.40</ecNumber>
    </recommendedName>
</protein>